<dbReference type="AlphaFoldDB" id="A0A1I1X1R1"/>
<protein>
    <recommendedName>
        <fullName evidence="5">DUF4124 domain-containing protein</fullName>
    </recommendedName>
</protein>
<evidence type="ECO:0000313" key="4">
    <source>
        <dbReference type="Proteomes" id="UP000199517"/>
    </source>
</evidence>
<sequence>MMKSLSVLLALAAMAPAAWSQDRIYRCGNEYTNNTAQAREKGCKLVEGGNVTVVQGTRAPAVNSASSGSGGGGTSAPSASPSNAPRVDANDQRARDSDARSILEAELRKAEARLADLSKEYNNGEPQRTALELRNPQVYIERTAELKAAVSRAESDVAGIKRELARLPAAAGR</sequence>
<feature type="chain" id="PRO_5011464044" description="DUF4124 domain-containing protein" evidence="2">
    <location>
        <begin position="21"/>
        <end position="173"/>
    </location>
</feature>
<dbReference type="OrthoDB" id="5298561at2"/>
<feature type="signal peptide" evidence="2">
    <location>
        <begin position="1"/>
        <end position="20"/>
    </location>
</feature>
<dbReference type="STRING" id="32040.SAMN04489710_111155"/>
<evidence type="ECO:0000256" key="2">
    <source>
        <dbReference type="SAM" id="SignalP"/>
    </source>
</evidence>
<dbReference type="Proteomes" id="UP000199517">
    <property type="component" value="Unassembled WGS sequence"/>
</dbReference>
<feature type="compositionally biased region" description="Low complexity" evidence="1">
    <location>
        <begin position="75"/>
        <end position="85"/>
    </location>
</feature>
<accession>A0A1I1X1R1</accession>
<feature type="region of interest" description="Disordered" evidence="1">
    <location>
        <begin position="58"/>
        <end position="100"/>
    </location>
</feature>
<keyword evidence="4" id="KW-1185">Reference proteome</keyword>
<gene>
    <name evidence="3" type="ORF">SAMN04489710_111155</name>
</gene>
<evidence type="ECO:0008006" key="5">
    <source>
        <dbReference type="Google" id="ProtNLM"/>
    </source>
</evidence>
<feature type="compositionally biased region" description="Basic and acidic residues" evidence="1">
    <location>
        <begin position="88"/>
        <end position="100"/>
    </location>
</feature>
<organism evidence="3 4">
    <name type="scientific">Paracidovorax konjaci</name>
    <dbReference type="NCBI Taxonomy" id="32040"/>
    <lineage>
        <taxon>Bacteria</taxon>
        <taxon>Pseudomonadati</taxon>
        <taxon>Pseudomonadota</taxon>
        <taxon>Betaproteobacteria</taxon>
        <taxon>Burkholderiales</taxon>
        <taxon>Comamonadaceae</taxon>
        <taxon>Paracidovorax</taxon>
    </lineage>
</organism>
<proteinExistence type="predicted"/>
<evidence type="ECO:0000256" key="1">
    <source>
        <dbReference type="SAM" id="MobiDB-lite"/>
    </source>
</evidence>
<evidence type="ECO:0000313" key="3">
    <source>
        <dbReference type="EMBL" id="SFE01262.1"/>
    </source>
</evidence>
<name>A0A1I1X1R1_9BURK</name>
<dbReference type="EMBL" id="FOMQ01000011">
    <property type="protein sequence ID" value="SFE01262.1"/>
    <property type="molecule type" value="Genomic_DNA"/>
</dbReference>
<dbReference type="RefSeq" id="WP_092954574.1">
    <property type="nucleotide sequence ID" value="NZ_FOMQ01000011.1"/>
</dbReference>
<reference evidence="4" key="1">
    <citation type="submission" date="2016-10" db="EMBL/GenBank/DDBJ databases">
        <authorList>
            <person name="Varghese N."/>
            <person name="Submissions S."/>
        </authorList>
    </citation>
    <scope>NUCLEOTIDE SEQUENCE [LARGE SCALE GENOMIC DNA]</scope>
    <source>
        <strain evidence="4">DSM 7481</strain>
    </source>
</reference>
<keyword evidence="2" id="KW-0732">Signal</keyword>